<organism evidence="1 2">
    <name type="scientific">Comamonas aquatica DA1877</name>
    <dbReference type="NCBI Taxonomy" id="1457173"/>
    <lineage>
        <taxon>Bacteria</taxon>
        <taxon>Pseudomonadati</taxon>
        <taxon>Pseudomonadota</taxon>
        <taxon>Betaproteobacteria</taxon>
        <taxon>Burkholderiales</taxon>
        <taxon>Comamonadaceae</taxon>
        <taxon>Comamonas</taxon>
    </lineage>
</organism>
<comment type="caution">
    <text evidence="1">The sequence shown here is derived from an EMBL/GenBank/DDBJ whole genome shotgun (WGS) entry which is preliminary data.</text>
</comment>
<proteinExistence type="predicted"/>
<dbReference type="Proteomes" id="UP000020766">
    <property type="component" value="Unassembled WGS sequence"/>
</dbReference>
<dbReference type="STRING" id="225991.MA05_00230"/>
<name>A0A014P2H2_9BURK</name>
<reference evidence="1 2" key="1">
    <citation type="submission" date="2014-01" db="EMBL/GenBank/DDBJ databases">
        <title>Interspecies Systems Biology Uncovers Metabolites Affecting C. elegans Gene Expression and Life History Traits.</title>
        <authorList>
            <person name="Watson E."/>
            <person name="Macneil L.T."/>
            <person name="Ritter A.D."/>
            <person name="Yilmaz L.S."/>
            <person name="Rosebrock A.P."/>
            <person name="Caudy A.A."/>
            <person name="Walhout A.J."/>
        </authorList>
    </citation>
    <scope>NUCLEOTIDE SEQUENCE [LARGE SCALE GENOMIC DNA]</scope>
    <source>
        <strain evidence="1 2">DA1877</strain>
    </source>
</reference>
<accession>A0A014P2H2</accession>
<keyword evidence="2" id="KW-1185">Reference proteome</keyword>
<gene>
    <name evidence="1" type="ORF">AX13_17415</name>
</gene>
<sequence length="260" mass="28199">MLESVWHQGTGLRWQGVQSSLRVLPVVPSGDSADAAALWMACAQLQQQGYPVVVLDGTEQETPALPGLQDLLQPRLGYAHTALPADTGNPLSVATLPAARGMVQLQHKASVTGTRPLELLYRYVRNHALVVLLAPAPLLVGMLQGCRQAPLQLVPAQSRNVVSSYRALKQVVAGSGLMPRLVAMRPADYGLDPVLKSLSQCALRHLQAEPLCEQFDPLQPRHLQRWALQCLEHAETVQPPQEMAAREAAFSSSSPAVWSH</sequence>
<dbReference type="RefSeq" id="WP_052369844.1">
    <property type="nucleotide sequence ID" value="NZ_JBOK01000008.1"/>
</dbReference>
<dbReference type="PATRIC" id="fig|1457173.3.peg.1731"/>
<evidence type="ECO:0000313" key="2">
    <source>
        <dbReference type="Proteomes" id="UP000020766"/>
    </source>
</evidence>
<dbReference type="AlphaFoldDB" id="A0A014P2H2"/>
<protein>
    <submittedName>
        <fullName evidence="1">Uncharacterized protein</fullName>
    </submittedName>
</protein>
<dbReference type="EMBL" id="JBOK01000008">
    <property type="protein sequence ID" value="EXU80350.1"/>
    <property type="molecule type" value="Genomic_DNA"/>
</dbReference>
<evidence type="ECO:0000313" key="1">
    <source>
        <dbReference type="EMBL" id="EXU80350.1"/>
    </source>
</evidence>